<reference evidence="2" key="1">
    <citation type="journal article" date="2014" name="Int. J. Syst. Evol. Microbiol.">
        <title>Complete genome sequence of Corynebacterium casei LMG S-19264T (=DSM 44701T), isolated from a smear-ripened cheese.</title>
        <authorList>
            <consortium name="US DOE Joint Genome Institute (JGI-PGF)"/>
            <person name="Walter F."/>
            <person name="Albersmeier A."/>
            <person name="Kalinowski J."/>
            <person name="Ruckert C."/>
        </authorList>
    </citation>
    <scope>NUCLEOTIDE SEQUENCE</scope>
    <source>
        <strain evidence="2">JCM 3091</strain>
    </source>
</reference>
<keyword evidence="3" id="KW-1185">Reference proteome</keyword>
<dbReference type="InterPro" id="IPR003033">
    <property type="entry name" value="SCP2_sterol-bd_dom"/>
</dbReference>
<proteinExistence type="predicted"/>
<feature type="domain" description="SCP2" evidence="1">
    <location>
        <begin position="11"/>
        <end position="89"/>
    </location>
</feature>
<accession>A0A8J3BVM1</accession>
<organism evidence="2 3">
    <name type="scientific">Pilimelia terevasa</name>
    <dbReference type="NCBI Taxonomy" id="53372"/>
    <lineage>
        <taxon>Bacteria</taxon>
        <taxon>Bacillati</taxon>
        <taxon>Actinomycetota</taxon>
        <taxon>Actinomycetes</taxon>
        <taxon>Micromonosporales</taxon>
        <taxon>Micromonosporaceae</taxon>
        <taxon>Pilimelia</taxon>
    </lineage>
</organism>
<dbReference type="SUPFAM" id="SSF55718">
    <property type="entry name" value="SCP-like"/>
    <property type="match status" value="1"/>
</dbReference>
<dbReference type="RefSeq" id="WP_189115546.1">
    <property type="nucleotide sequence ID" value="NZ_BMQC01000017.1"/>
</dbReference>
<evidence type="ECO:0000313" key="3">
    <source>
        <dbReference type="Proteomes" id="UP000662200"/>
    </source>
</evidence>
<dbReference type="AlphaFoldDB" id="A0A8J3BVM1"/>
<evidence type="ECO:0000313" key="2">
    <source>
        <dbReference type="EMBL" id="GGK40184.1"/>
    </source>
</evidence>
<sequence>MEDTAERYFRELSEGGAHPLLARAAGTIRFDLESGKRSRSWLVTVEHSAVSVSKRRGPADCVVRTDDALFEAIARGEANTYAMMLRGRVAAVQDKPELLVLFHRYMRARQHLARQKAPGARAGAGRGRVR</sequence>
<evidence type="ECO:0000259" key="1">
    <source>
        <dbReference type="Pfam" id="PF02036"/>
    </source>
</evidence>
<reference evidence="2" key="2">
    <citation type="submission" date="2020-09" db="EMBL/GenBank/DDBJ databases">
        <authorList>
            <person name="Sun Q."/>
            <person name="Ohkuma M."/>
        </authorList>
    </citation>
    <scope>NUCLEOTIDE SEQUENCE</scope>
    <source>
        <strain evidence="2">JCM 3091</strain>
    </source>
</reference>
<name>A0A8J3BVM1_9ACTN</name>
<dbReference type="Gene3D" id="3.30.1050.10">
    <property type="entry name" value="SCP2 sterol-binding domain"/>
    <property type="match status" value="1"/>
</dbReference>
<gene>
    <name evidence="2" type="ORF">GCM10010124_36130</name>
</gene>
<comment type="caution">
    <text evidence="2">The sequence shown here is derived from an EMBL/GenBank/DDBJ whole genome shotgun (WGS) entry which is preliminary data.</text>
</comment>
<dbReference type="EMBL" id="BMQC01000017">
    <property type="protein sequence ID" value="GGK40184.1"/>
    <property type="molecule type" value="Genomic_DNA"/>
</dbReference>
<dbReference type="InterPro" id="IPR036527">
    <property type="entry name" value="SCP2_sterol-bd_dom_sf"/>
</dbReference>
<dbReference type="Proteomes" id="UP000662200">
    <property type="component" value="Unassembled WGS sequence"/>
</dbReference>
<dbReference type="Pfam" id="PF02036">
    <property type="entry name" value="SCP2"/>
    <property type="match status" value="1"/>
</dbReference>
<protein>
    <recommendedName>
        <fullName evidence="1">SCP2 domain-containing protein</fullName>
    </recommendedName>
</protein>